<organism evidence="5">
    <name type="scientific">marine metagenome</name>
    <dbReference type="NCBI Taxonomy" id="408172"/>
    <lineage>
        <taxon>unclassified sequences</taxon>
        <taxon>metagenomes</taxon>
        <taxon>ecological metagenomes</taxon>
    </lineage>
</organism>
<dbReference type="InterPro" id="IPR011079">
    <property type="entry name" value="Ala_racemase_C"/>
</dbReference>
<comment type="cofactor">
    <cofactor evidence="1">
        <name>pyridoxal 5'-phosphate</name>
        <dbReference type="ChEBI" id="CHEBI:597326"/>
    </cofactor>
</comment>
<evidence type="ECO:0000259" key="4">
    <source>
        <dbReference type="SMART" id="SM01005"/>
    </source>
</evidence>
<dbReference type="GO" id="GO:0030170">
    <property type="term" value="F:pyridoxal phosphate binding"/>
    <property type="evidence" value="ECO:0007669"/>
    <property type="project" value="TreeGrafter"/>
</dbReference>
<gene>
    <name evidence="5" type="ORF">METZ01_LOCUS42216</name>
</gene>
<dbReference type="Gene3D" id="3.20.20.10">
    <property type="entry name" value="Alanine racemase"/>
    <property type="match status" value="1"/>
</dbReference>
<evidence type="ECO:0000256" key="3">
    <source>
        <dbReference type="ARBA" id="ARBA00023235"/>
    </source>
</evidence>
<reference evidence="5" key="1">
    <citation type="submission" date="2018-05" db="EMBL/GenBank/DDBJ databases">
        <authorList>
            <person name="Lanie J.A."/>
            <person name="Ng W.-L."/>
            <person name="Kazmierczak K.M."/>
            <person name="Andrzejewski T.M."/>
            <person name="Davidsen T.M."/>
            <person name="Wayne K.J."/>
            <person name="Tettelin H."/>
            <person name="Glass J.I."/>
            <person name="Rusch D."/>
            <person name="Podicherti R."/>
            <person name="Tsui H.-C.T."/>
            <person name="Winkler M.E."/>
        </authorList>
    </citation>
    <scope>NUCLEOTIDE SEQUENCE</scope>
</reference>
<dbReference type="AlphaFoldDB" id="A0A381RC96"/>
<dbReference type="SUPFAM" id="SSF51419">
    <property type="entry name" value="PLP-binding barrel"/>
    <property type="match status" value="1"/>
</dbReference>
<dbReference type="InterPro" id="IPR000821">
    <property type="entry name" value="Ala_racemase"/>
</dbReference>
<accession>A0A381RC96</accession>
<keyword evidence="3" id="KW-0413">Isomerase</keyword>
<dbReference type="NCBIfam" id="TIGR00492">
    <property type="entry name" value="alr"/>
    <property type="match status" value="1"/>
</dbReference>
<dbReference type="EMBL" id="UINC01001816">
    <property type="protein sequence ID" value="SUZ89362.1"/>
    <property type="molecule type" value="Genomic_DNA"/>
</dbReference>
<dbReference type="GO" id="GO:0008784">
    <property type="term" value="F:alanine racemase activity"/>
    <property type="evidence" value="ECO:0007669"/>
    <property type="project" value="InterPro"/>
</dbReference>
<dbReference type="InterPro" id="IPR009006">
    <property type="entry name" value="Ala_racemase/Decarboxylase_C"/>
</dbReference>
<evidence type="ECO:0000256" key="2">
    <source>
        <dbReference type="ARBA" id="ARBA00022898"/>
    </source>
</evidence>
<feature type="domain" description="Alanine racemase C-terminal" evidence="4">
    <location>
        <begin position="212"/>
        <end position="339"/>
    </location>
</feature>
<name>A0A381RC96_9ZZZZ</name>
<dbReference type="HAMAP" id="MF_01201">
    <property type="entry name" value="Ala_racemase"/>
    <property type="match status" value="1"/>
</dbReference>
<dbReference type="InterPro" id="IPR020622">
    <property type="entry name" value="Ala_racemase_pyridoxalP-BS"/>
</dbReference>
<dbReference type="Pfam" id="PF01168">
    <property type="entry name" value="Ala_racemase_N"/>
    <property type="match status" value="1"/>
</dbReference>
<dbReference type="SUPFAM" id="SSF50621">
    <property type="entry name" value="Alanine racemase C-terminal domain-like"/>
    <property type="match status" value="1"/>
</dbReference>
<dbReference type="InterPro" id="IPR001608">
    <property type="entry name" value="Ala_racemase_N"/>
</dbReference>
<dbReference type="Pfam" id="PF00842">
    <property type="entry name" value="Ala_racemase_C"/>
    <property type="match status" value="1"/>
</dbReference>
<proteinExistence type="inferred from homology"/>
<dbReference type="Gene3D" id="2.40.37.10">
    <property type="entry name" value="Lyase, Ornithine Decarboxylase, Chain A, domain 1"/>
    <property type="match status" value="1"/>
</dbReference>
<dbReference type="InterPro" id="IPR029066">
    <property type="entry name" value="PLP-binding_barrel"/>
</dbReference>
<dbReference type="CDD" id="cd00430">
    <property type="entry name" value="PLPDE_III_AR"/>
    <property type="match status" value="1"/>
</dbReference>
<dbReference type="GO" id="GO:0005829">
    <property type="term" value="C:cytosol"/>
    <property type="evidence" value="ECO:0007669"/>
    <property type="project" value="TreeGrafter"/>
</dbReference>
<keyword evidence="2" id="KW-0663">Pyridoxal phosphate</keyword>
<dbReference type="PRINTS" id="PR00992">
    <property type="entry name" value="ALARACEMASE"/>
</dbReference>
<sequence>MMPVIKADAYGHGLIQVASRLEDIGAPRLAVAYVEEGLALRAGGITVPIQVLGGAVARQIPLFLEQELTFTAPSVDKLLQIDEAAKAAKTTAKVHLKIDTGMERIGVHHYNADTLFDTALRCTSLEIEGVFSHFASADDNDLRSARLQLERFLEALKFYDDHNLPTPTRHMANSAAIVALPEAHLDLVRPGLLLYGVEPIEQTSHIVTVEPVLSWRSEVIYFKVVEAGNSIGYGGTWTPENSTRIVTLPVGYADGYRRGLSNRAQVLINGNRHNVVGRVCMDQTMIDIGATSAYNGDQVVLVGSDGINNITIRDLAQWSDTIPYEILTSITARVPRRWQP</sequence>
<dbReference type="PANTHER" id="PTHR30511">
    <property type="entry name" value="ALANINE RACEMASE"/>
    <property type="match status" value="1"/>
</dbReference>
<dbReference type="PANTHER" id="PTHR30511:SF0">
    <property type="entry name" value="ALANINE RACEMASE, CATABOLIC-RELATED"/>
    <property type="match status" value="1"/>
</dbReference>
<evidence type="ECO:0000256" key="1">
    <source>
        <dbReference type="ARBA" id="ARBA00001933"/>
    </source>
</evidence>
<evidence type="ECO:0000313" key="5">
    <source>
        <dbReference type="EMBL" id="SUZ89362.1"/>
    </source>
</evidence>
<dbReference type="GO" id="GO:0030632">
    <property type="term" value="P:D-alanine biosynthetic process"/>
    <property type="evidence" value="ECO:0007669"/>
    <property type="project" value="TreeGrafter"/>
</dbReference>
<protein>
    <recommendedName>
        <fullName evidence="4">Alanine racemase C-terminal domain-containing protein</fullName>
    </recommendedName>
</protein>
<dbReference type="FunFam" id="3.20.20.10:FF:000002">
    <property type="entry name" value="Alanine racemase"/>
    <property type="match status" value="1"/>
</dbReference>
<dbReference type="SMART" id="SM01005">
    <property type="entry name" value="Ala_racemase_C"/>
    <property type="match status" value="1"/>
</dbReference>
<dbReference type="PROSITE" id="PS00395">
    <property type="entry name" value="ALANINE_RACEMASE"/>
    <property type="match status" value="1"/>
</dbReference>